<name>A0ABZ3A011_9MICC</name>
<dbReference type="GO" id="GO:0016787">
    <property type="term" value="F:hydrolase activity"/>
    <property type="evidence" value="ECO:0007669"/>
    <property type="project" value="UniProtKB-KW"/>
</dbReference>
<feature type="domain" description="AB hydrolase-1" evidence="5">
    <location>
        <begin position="557"/>
        <end position="807"/>
    </location>
</feature>
<dbReference type="RefSeq" id="WP_342024868.1">
    <property type="nucleotide sequence ID" value="NZ_CP151657.1"/>
</dbReference>
<comment type="cofactor">
    <cofactor evidence="1">
        <name>FAD</name>
        <dbReference type="ChEBI" id="CHEBI:57692"/>
    </cofactor>
</comment>
<dbReference type="EMBL" id="CP151657">
    <property type="protein sequence ID" value="WZP17271.1"/>
    <property type="molecule type" value="Genomic_DNA"/>
</dbReference>
<keyword evidence="6" id="KW-0378">Hydrolase</keyword>
<sequence length="849" mass="91049">MASGETLEHLDVLIIGAGLSGIGAACRLLTDHPDRSIALFESRGRSGGTWDLFHYPGVRSDSDLYTFGYDFRPWLEEKAIADGPSILRYLHETAAEYGVDRLIRYHHRVVSADWSSRDSHWKVRVELTRTPGVGQDAASQGGTDPDGIGPDGNAGEPVGTGEFLELTVGWIFNAAGYYRYDQGYAPDLPGQDSFRGPVVHPQHWPQGLEVLGKRIAVIGSGATAVTLVPALADLGAQVTMVQRTPTYILPIPAEDPVAHRLRGVVGPERTGRIMAEVSARRQRLIWSVCQRWPRASRRIIRAIQRKALPPGFDADTHLNPPYGPWDQRLCAVPDGDFFAALRSGNAEMVTGEAVGFSSGGIRLASGQEVAADVVVTATGFTIQLLGGMELRLDGEPVDLAQHVAYRGVMLSGVPNMAFAIGYTNASWTLKIGLLAHWFSRLLTHMDHHGYAAAVPVTPEGLQTRPLLDFGAGYVQRSLAKLPRQGTEAPWLMTMNFLADRRDLQKGALIDEHLRFTGPEGMPPGVGRAANAQADRFATLGTGVRMCYRVEGPDDGEPVVLISGLGMDLTSWPAAFVDGLAASGYRVILPDNRDTGRSSRMATPTPSLLDQALGRPVPGAYRVEDMAADVVALLDHLGVGRAHIVGMSLGGMIAQSVAAHYPERALTLTSMISTTGARKTGAAALSTKRRFAARPPRTRDEFIRARVGMMRHLAGRTHPADTATDTAAAAVAWERGNFPDGGSARSRQLGAINASQDRTRDLARITAPTLVIHGDRDPIVHPSGGAATAAAVPASRHVTIPGMGHYFHPTVVPELVRLVTGHLAAGRSPVPGRDDAGSSTEPFRAVPEQS</sequence>
<gene>
    <name evidence="6" type="ORF">AAE021_06870</name>
</gene>
<dbReference type="InterPro" id="IPR036188">
    <property type="entry name" value="FAD/NAD-bd_sf"/>
</dbReference>
<dbReference type="Gene3D" id="3.40.50.1820">
    <property type="entry name" value="alpha/beta hydrolase"/>
    <property type="match status" value="1"/>
</dbReference>
<dbReference type="InterPro" id="IPR029058">
    <property type="entry name" value="AB_hydrolase_fold"/>
</dbReference>
<evidence type="ECO:0000313" key="7">
    <source>
        <dbReference type="Proteomes" id="UP001448858"/>
    </source>
</evidence>
<evidence type="ECO:0000256" key="2">
    <source>
        <dbReference type="ARBA" id="ARBA00010139"/>
    </source>
</evidence>
<evidence type="ECO:0000256" key="3">
    <source>
        <dbReference type="ARBA" id="ARBA00023033"/>
    </source>
</evidence>
<reference evidence="6 7" key="1">
    <citation type="submission" date="2024-04" db="EMBL/GenBank/DDBJ databases">
        <title>Arthrobacter sp. from Plains bison fecal sample.</title>
        <authorList>
            <person name="Ruzzini A."/>
        </authorList>
    </citation>
    <scope>NUCLEOTIDE SEQUENCE [LARGE SCALE GENOMIC DNA]</scope>
    <source>
        <strain evidence="6 7">EINP1</strain>
    </source>
</reference>
<dbReference type="SUPFAM" id="SSF51905">
    <property type="entry name" value="FAD/NAD(P)-binding domain"/>
    <property type="match status" value="2"/>
</dbReference>
<comment type="similarity">
    <text evidence="2">Belongs to the FAD-binding monooxygenase family.</text>
</comment>
<dbReference type="PANTHER" id="PTHR43872:SF1">
    <property type="entry name" value="MONOOXYGENASE, PUTATIVE (AFU_ORTHOLOGUE AFUA_8G02570)-RELATED"/>
    <property type="match status" value="1"/>
</dbReference>
<dbReference type="InterPro" id="IPR051820">
    <property type="entry name" value="FAD-binding_MO"/>
</dbReference>
<evidence type="ECO:0000256" key="1">
    <source>
        <dbReference type="ARBA" id="ARBA00001974"/>
    </source>
</evidence>
<protein>
    <submittedName>
        <fullName evidence="6">Alpha/beta fold hydrolase</fullName>
    </submittedName>
</protein>
<proteinExistence type="inferred from homology"/>
<evidence type="ECO:0000256" key="4">
    <source>
        <dbReference type="SAM" id="MobiDB-lite"/>
    </source>
</evidence>
<dbReference type="Pfam" id="PF13450">
    <property type="entry name" value="NAD_binding_8"/>
    <property type="match status" value="1"/>
</dbReference>
<dbReference type="Gene3D" id="3.50.50.60">
    <property type="entry name" value="FAD/NAD(P)-binding domain"/>
    <property type="match status" value="3"/>
</dbReference>
<evidence type="ECO:0000259" key="5">
    <source>
        <dbReference type="Pfam" id="PF00561"/>
    </source>
</evidence>
<evidence type="ECO:0000313" key="6">
    <source>
        <dbReference type="EMBL" id="WZP17271.1"/>
    </source>
</evidence>
<organism evidence="6 7">
    <name type="scientific">Arthrobacter citreus</name>
    <dbReference type="NCBI Taxonomy" id="1670"/>
    <lineage>
        <taxon>Bacteria</taxon>
        <taxon>Bacillati</taxon>
        <taxon>Actinomycetota</taxon>
        <taxon>Actinomycetes</taxon>
        <taxon>Micrococcales</taxon>
        <taxon>Micrococcaceae</taxon>
        <taxon>Arthrobacter</taxon>
    </lineage>
</organism>
<dbReference type="InterPro" id="IPR000073">
    <property type="entry name" value="AB_hydrolase_1"/>
</dbReference>
<dbReference type="Proteomes" id="UP001448858">
    <property type="component" value="Chromosome"/>
</dbReference>
<feature type="region of interest" description="Disordered" evidence="4">
    <location>
        <begin position="132"/>
        <end position="156"/>
    </location>
</feature>
<keyword evidence="3" id="KW-0503">Monooxygenase</keyword>
<dbReference type="PRINTS" id="PR00411">
    <property type="entry name" value="PNDRDTASEI"/>
</dbReference>
<dbReference type="SUPFAM" id="SSF53474">
    <property type="entry name" value="alpha/beta-Hydrolases"/>
    <property type="match status" value="1"/>
</dbReference>
<keyword evidence="3" id="KW-0560">Oxidoreductase</keyword>
<keyword evidence="7" id="KW-1185">Reference proteome</keyword>
<dbReference type="Pfam" id="PF00561">
    <property type="entry name" value="Abhydrolase_1"/>
    <property type="match status" value="1"/>
</dbReference>
<accession>A0ABZ3A011</accession>
<feature type="region of interest" description="Disordered" evidence="4">
    <location>
        <begin position="824"/>
        <end position="849"/>
    </location>
</feature>
<dbReference type="PANTHER" id="PTHR43872">
    <property type="entry name" value="MONOOXYGENASE, PUTATIVE (AFU_ORTHOLOGUE AFUA_8G02570)-RELATED"/>
    <property type="match status" value="1"/>
</dbReference>